<dbReference type="SMART" id="SM01117">
    <property type="entry name" value="Cyt-b5"/>
    <property type="match status" value="1"/>
</dbReference>
<proteinExistence type="inferred from homology"/>
<accession>A0A0L0DJN6</accession>
<dbReference type="Proteomes" id="UP000054408">
    <property type="component" value="Unassembled WGS sequence"/>
</dbReference>
<evidence type="ECO:0000259" key="4">
    <source>
        <dbReference type="SMART" id="SM01117"/>
    </source>
</evidence>
<dbReference type="EMBL" id="GL349472">
    <property type="protein sequence ID" value="KNC52415.1"/>
    <property type="molecule type" value="Genomic_DNA"/>
</dbReference>
<dbReference type="InterPro" id="IPR029058">
    <property type="entry name" value="AB_hydrolase_fold"/>
</dbReference>
<sequence>MSSKGPIVLVLAAVATYAAAYASHSTYLPAALITAWWILAPRIISPIIVLVAGPIAAVTIFHGFSLAAVLYTTIHGLGLASALVAAALAPAWLSALLPQPDPSAMASLPLVSARAINIPLAIIAELTLLPLVAGLMAWHALALRVLHVSWDELAPRPAPGPAPSTAVVLVHGLGSNDAQWMLGRILLAPRFRLSTLSYHRDSGINVMPQESDTLDLYVARLRTHLEHLAADGVDKVVLVGHSLGGIVSLSCALSSPGKPALLPQVAGVITLSSPLLGSRLLRVLAASSPLLVRILTGISPAAPLLRDLRPASPRLQSLAAAAASTSIATASLSSSIDTVVTADSAQYPVRPAASIATLELPHVHHYAMVASSRLWGFLRTWAAPVVGTSTAGTVVFWAVAGSAAYLATRAVFSARGDGQGATTDGGSGGAKEEEKKDDGPPLPPHETKDMTLEELALYDGTHAEVLNRVYLAAKGTIFDVTSKPEFYGPGAGYNVFAGKDASYGLAKTSLDEVTGDLSTLSMSERDTLDQWYNLFTDKYHIVGKVIE</sequence>
<dbReference type="InterPro" id="IPR036400">
    <property type="entry name" value="Cyt_B5-like_heme/steroid_sf"/>
</dbReference>
<name>A0A0L0DJN6_THETB</name>
<dbReference type="InterPro" id="IPR050577">
    <property type="entry name" value="MAPR/NEUFC/NENF-like"/>
</dbReference>
<keyword evidence="6" id="KW-1185">Reference proteome</keyword>
<dbReference type="PANTHER" id="PTHR10281:SF115">
    <property type="entry name" value="BINDING PROTEIN, PUTATIVE (AFU_ORTHOLOGUE AFUA_4G06240)-RELATED"/>
    <property type="match status" value="1"/>
</dbReference>
<comment type="similarity">
    <text evidence="1">Belongs to the cytochrome b5 family. MAPR subfamily.</text>
</comment>
<evidence type="ECO:0000313" key="5">
    <source>
        <dbReference type="EMBL" id="KNC52415.1"/>
    </source>
</evidence>
<dbReference type="InterPro" id="IPR001199">
    <property type="entry name" value="Cyt_B5-like_heme/steroid-bd"/>
</dbReference>
<dbReference type="InterPro" id="IPR000073">
    <property type="entry name" value="AB_hydrolase_1"/>
</dbReference>
<keyword evidence="3" id="KW-1133">Transmembrane helix</keyword>
<evidence type="ECO:0000256" key="3">
    <source>
        <dbReference type="SAM" id="Phobius"/>
    </source>
</evidence>
<feature type="domain" description="Cytochrome b5 heme-binding" evidence="4">
    <location>
        <begin position="450"/>
        <end position="546"/>
    </location>
</feature>
<dbReference type="SUPFAM" id="SSF53474">
    <property type="entry name" value="alpha/beta-Hydrolases"/>
    <property type="match status" value="1"/>
</dbReference>
<feature type="compositionally biased region" description="Basic and acidic residues" evidence="2">
    <location>
        <begin position="430"/>
        <end position="447"/>
    </location>
</feature>
<reference evidence="5 6" key="1">
    <citation type="submission" date="2010-05" db="EMBL/GenBank/DDBJ databases">
        <title>The Genome Sequence of Thecamonas trahens ATCC 50062.</title>
        <authorList>
            <consortium name="The Broad Institute Genome Sequencing Platform"/>
            <person name="Russ C."/>
            <person name="Cuomo C."/>
            <person name="Shea T."/>
            <person name="Young S.K."/>
            <person name="Zeng Q."/>
            <person name="Koehrsen M."/>
            <person name="Haas B."/>
            <person name="Borodovsky M."/>
            <person name="Guigo R."/>
            <person name="Alvarado L."/>
            <person name="Berlin A."/>
            <person name="Bochicchio J."/>
            <person name="Borenstein D."/>
            <person name="Chapman S."/>
            <person name="Chen Z."/>
            <person name="Freedman E."/>
            <person name="Gellesch M."/>
            <person name="Goldberg J."/>
            <person name="Griggs A."/>
            <person name="Gujja S."/>
            <person name="Heilman E."/>
            <person name="Heiman D."/>
            <person name="Hepburn T."/>
            <person name="Howarth C."/>
            <person name="Jen D."/>
            <person name="Larson L."/>
            <person name="Mehta T."/>
            <person name="Park D."/>
            <person name="Pearson M."/>
            <person name="Roberts A."/>
            <person name="Saif S."/>
            <person name="Shenoy N."/>
            <person name="Sisk P."/>
            <person name="Stolte C."/>
            <person name="Sykes S."/>
            <person name="Thomson T."/>
            <person name="Walk T."/>
            <person name="White J."/>
            <person name="Yandava C."/>
            <person name="Burger G."/>
            <person name="Gray M.W."/>
            <person name="Holland P.W.H."/>
            <person name="King N."/>
            <person name="Lang F.B.F."/>
            <person name="Roger A.J."/>
            <person name="Ruiz-Trillo I."/>
            <person name="Lander E."/>
            <person name="Nusbaum C."/>
        </authorList>
    </citation>
    <scope>NUCLEOTIDE SEQUENCE [LARGE SCALE GENOMIC DNA]</scope>
    <source>
        <strain evidence="5 6">ATCC 50062</strain>
    </source>
</reference>
<feature type="region of interest" description="Disordered" evidence="2">
    <location>
        <begin position="417"/>
        <end position="447"/>
    </location>
</feature>
<evidence type="ECO:0000256" key="1">
    <source>
        <dbReference type="ARBA" id="ARBA00038357"/>
    </source>
</evidence>
<dbReference type="Gene3D" id="3.40.50.1820">
    <property type="entry name" value="alpha/beta hydrolase"/>
    <property type="match status" value="1"/>
</dbReference>
<feature type="transmembrane region" description="Helical" evidence="3">
    <location>
        <begin position="77"/>
        <end position="96"/>
    </location>
</feature>
<feature type="transmembrane region" description="Helical" evidence="3">
    <location>
        <begin position="116"/>
        <end position="138"/>
    </location>
</feature>
<gene>
    <name evidence="5" type="ORF">AMSG_12162</name>
</gene>
<dbReference type="AlphaFoldDB" id="A0A0L0DJN6"/>
<dbReference type="GeneID" id="25570077"/>
<feature type="compositionally biased region" description="Gly residues" evidence="2">
    <location>
        <begin position="417"/>
        <end position="429"/>
    </location>
</feature>
<dbReference type="Gene3D" id="3.10.120.10">
    <property type="entry name" value="Cytochrome b5-like heme/steroid binding domain"/>
    <property type="match status" value="1"/>
</dbReference>
<evidence type="ECO:0000256" key="2">
    <source>
        <dbReference type="SAM" id="MobiDB-lite"/>
    </source>
</evidence>
<evidence type="ECO:0000313" key="6">
    <source>
        <dbReference type="Proteomes" id="UP000054408"/>
    </source>
</evidence>
<dbReference type="SUPFAM" id="SSF55856">
    <property type="entry name" value="Cytochrome b5-like heme/steroid binding domain"/>
    <property type="match status" value="1"/>
</dbReference>
<dbReference type="Pfam" id="PF12697">
    <property type="entry name" value="Abhydrolase_6"/>
    <property type="match status" value="1"/>
</dbReference>
<organism evidence="5 6">
    <name type="scientific">Thecamonas trahens ATCC 50062</name>
    <dbReference type="NCBI Taxonomy" id="461836"/>
    <lineage>
        <taxon>Eukaryota</taxon>
        <taxon>Apusozoa</taxon>
        <taxon>Apusomonadida</taxon>
        <taxon>Apusomonadidae</taxon>
        <taxon>Thecamonas</taxon>
    </lineage>
</organism>
<dbReference type="GO" id="GO:0016020">
    <property type="term" value="C:membrane"/>
    <property type="evidence" value="ECO:0007669"/>
    <property type="project" value="TreeGrafter"/>
</dbReference>
<dbReference type="RefSeq" id="XP_013755502.1">
    <property type="nucleotide sequence ID" value="XM_013900048.1"/>
</dbReference>
<dbReference type="PANTHER" id="PTHR10281">
    <property type="entry name" value="MEMBRANE-ASSOCIATED PROGESTERONE RECEPTOR COMPONENT-RELATED"/>
    <property type="match status" value="1"/>
</dbReference>
<protein>
    <recommendedName>
        <fullName evidence="4">Cytochrome b5 heme-binding domain-containing protein</fullName>
    </recommendedName>
</protein>
<dbReference type="STRING" id="461836.A0A0L0DJN6"/>
<dbReference type="OrthoDB" id="899at2759"/>
<dbReference type="FunFam" id="3.10.120.10:FF:000003">
    <property type="entry name" value="membrane-associated progesterone receptor component 1"/>
    <property type="match status" value="1"/>
</dbReference>
<feature type="transmembrane region" description="Helical" evidence="3">
    <location>
        <begin position="46"/>
        <end position="70"/>
    </location>
</feature>
<dbReference type="GO" id="GO:0005783">
    <property type="term" value="C:endoplasmic reticulum"/>
    <property type="evidence" value="ECO:0007669"/>
    <property type="project" value="TreeGrafter"/>
</dbReference>
<keyword evidence="3" id="KW-0472">Membrane</keyword>
<dbReference type="eggNOG" id="KOG1110">
    <property type="taxonomic scope" value="Eukaryota"/>
</dbReference>
<keyword evidence="3" id="KW-0812">Transmembrane</keyword>